<protein>
    <recommendedName>
        <fullName evidence="1">Retroviral polymerase SH3-like domain-containing protein</fullName>
    </recommendedName>
</protein>
<gene>
    <name evidence="2" type="ORF">PR001_g8138</name>
</gene>
<accession>A0A6A3NCG2</accession>
<organism evidence="2 3">
    <name type="scientific">Phytophthora rubi</name>
    <dbReference type="NCBI Taxonomy" id="129364"/>
    <lineage>
        <taxon>Eukaryota</taxon>
        <taxon>Sar</taxon>
        <taxon>Stramenopiles</taxon>
        <taxon>Oomycota</taxon>
        <taxon>Peronosporomycetes</taxon>
        <taxon>Peronosporales</taxon>
        <taxon>Peronosporaceae</taxon>
        <taxon>Phytophthora</taxon>
    </lineage>
</organism>
<comment type="caution">
    <text evidence="2">The sequence shown here is derived from an EMBL/GenBank/DDBJ whole genome shotgun (WGS) entry which is preliminary data.</text>
</comment>
<evidence type="ECO:0000313" key="2">
    <source>
        <dbReference type="EMBL" id="KAE9038015.1"/>
    </source>
</evidence>
<dbReference type="EMBL" id="QXFV01000422">
    <property type="protein sequence ID" value="KAE9038015.1"/>
    <property type="molecule type" value="Genomic_DNA"/>
</dbReference>
<dbReference type="InterPro" id="IPR057670">
    <property type="entry name" value="SH3_retrovirus"/>
</dbReference>
<feature type="domain" description="Retroviral polymerase SH3-like" evidence="1">
    <location>
        <begin position="3"/>
        <end position="48"/>
    </location>
</feature>
<sequence length="102" mass="11630">MGYAHIEEVKRTKLESKSFECLYLGYAENTKGDRVYDLETSKVKVSRSHEPDDREVNGIYDTGGITIINRGQPLMHQFLVHLIPTAPRPSIILMQTFSSCTR</sequence>
<proteinExistence type="predicted"/>
<dbReference type="AlphaFoldDB" id="A0A6A3NCG2"/>
<dbReference type="Proteomes" id="UP000429607">
    <property type="component" value="Unassembled WGS sequence"/>
</dbReference>
<evidence type="ECO:0000259" key="1">
    <source>
        <dbReference type="Pfam" id="PF25597"/>
    </source>
</evidence>
<reference evidence="2 3" key="1">
    <citation type="submission" date="2018-09" db="EMBL/GenBank/DDBJ databases">
        <title>Genomic investigation of the strawberry pathogen Phytophthora fragariae indicates pathogenicity is determined by transcriptional variation in three key races.</title>
        <authorList>
            <person name="Adams T.M."/>
            <person name="Armitage A.D."/>
            <person name="Sobczyk M.K."/>
            <person name="Bates H.J."/>
            <person name="Dunwell J.M."/>
            <person name="Nellist C.F."/>
            <person name="Harrison R.J."/>
        </authorList>
    </citation>
    <scope>NUCLEOTIDE SEQUENCE [LARGE SCALE GENOMIC DNA]</scope>
    <source>
        <strain evidence="2 3">SCRP249</strain>
    </source>
</reference>
<name>A0A6A3NCG2_9STRA</name>
<dbReference type="Pfam" id="PF25597">
    <property type="entry name" value="SH3_retrovirus"/>
    <property type="match status" value="1"/>
</dbReference>
<evidence type="ECO:0000313" key="3">
    <source>
        <dbReference type="Proteomes" id="UP000429607"/>
    </source>
</evidence>